<dbReference type="EMBL" id="CAXLJM020000096">
    <property type="protein sequence ID" value="CAL8133165.1"/>
    <property type="molecule type" value="Genomic_DNA"/>
</dbReference>
<evidence type="ECO:0000313" key="3">
    <source>
        <dbReference type="Proteomes" id="UP001642540"/>
    </source>
</evidence>
<keyword evidence="1" id="KW-0472">Membrane</keyword>
<accession>A0ABP1RQE3</accession>
<dbReference type="Proteomes" id="UP001642540">
    <property type="component" value="Unassembled WGS sequence"/>
</dbReference>
<comment type="caution">
    <text evidence="2">The sequence shown here is derived from an EMBL/GenBank/DDBJ whole genome shotgun (WGS) entry which is preliminary data.</text>
</comment>
<evidence type="ECO:0000256" key="1">
    <source>
        <dbReference type="SAM" id="Phobius"/>
    </source>
</evidence>
<name>A0ABP1RQE3_9HEXA</name>
<proteinExistence type="predicted"/>
<feature type="transmembrane region" description="Helical" evidence="1">
    <location>
        <begin position="117"/>
        <end position="143"/>
    </location>
</feature>
<organism evidence="2 3">
    <name type="scientific">Orchesella dallaii</name>
    <dbReference type="NCBI Taxonomy" id="48710"/>
    <lineage>
        <taxon>Eukaryota</taxon>
        <taxon>Metazoa</taxon>
        <taxon>Ecdysozoa</taxon>
        <taxon>Arthropoda</taxon>
        <taxon>Hexapoda</taxon>
        <taxon>Collembola</taxon>
        <taxon>Entomobryomorpha</taxon>
        <taxon>Entomobryoidea</taxon>
        <taxon>Orchesellidae</taxon>
        <taxon>Orchesellinae</taxon>
        <taxon>Orchesella</taxon>
    </lineage>
</organism>
<protein>
    <submittedName>
        <fullName evidence="2">Uncharacterized protein</fullName>
    </submittedName>
</protein>
<keyword evidence="1" id="KW-0812">Transmembrane</keyword>
<reference evidence="2 3" key="1">
    <citation type="submission" date="2024-08" db="EMBL/GenBank/DDBJ databases">
        <authorList>
            <person name="Cucini C."/>
            <person name="Frati F."/>
        </authorList>
    </citation>
    <scope>NUCLEOTIDE SEQUENCE [LARGE SCALE GENOMIC DNA]</scope>
</reference>
<keyword evidence="1" id="KW-1133">Transmembrane helix</keyword>
<evidence type="ECO:0000313" key="2">
    <source>
        <dbReference type="EMBL" id="CAL8133165.1"/>
    </source>
</evidence>
<gene>
    <name evidence="2" type="ORF">ODALV1_LOCUS24940</name>
</gene>
<feature type="transmembrane region" description="Helical" evidence="1">
    <location>
        <begin position="76"/>
        <end position="97"/>
    </location>
</feature>
<keyword evidence="3" id="KW-1185">Reference proteome</keyword>
<feature type="transmembrane region" description="Helical" evidence="1">
    <location>
        <begin position="44"/>
        <end position="64"/>
    </location>
</feature>
<sequence length="160" mass="18800">MEISNLENYCVDAHNDPFTFQVIWCGNEKAEVTRKILDWRNNPFMIICNSISVLFLFATLVLLVRRSYKDKIQNWLGLWYVSTVLGAMFPMTIYKLWSMTRFGAPDEFGLRSWTLCMLAAWPAVYFIFLAYFALATLILDLCWRVNPSNRKEGEWFRVAV</sequence>